<dbReference type="PROSITE" id="PS00022">
    <property type="entry name" value="EGF_1"/>
    <property type="match status" value="2"/>
</dbReference>
<comment type="caution">
    <text evidence="3">Lacks conserved residue(s) required for the propagation of feature annotation.</text>
</comment>
<keyword evidence="7" id="KW-1185">Reference proteome</keyword>
<dbReference type="GO" id="GO:0005102">
    <property type="term" value="F:signaling receptor binding"/>
    <property type="evidence" value="ECO:0007669"/>
    <property type="project" value="TreeGrafter"/>
</dbReference>
<dbReference type="SMART" id="SM00181">
    <property type="entry name" value="EGF"/>
    <property type="match status" value="2"/>
</dbReference>
<dbReference type="AlphaFoldDB" id="A0A498SQG2"/>
<protein>
    <recommendedName>
        <fullName evidence="5">EGF-like domain-containing protein</fullName>
    </recommendedName>
</protein>
<dbReference type="STRING" id="6277.A0A498SQG2"/>
<dbReference type="Proteomes" id="UP000276991">
    <property type="component" value="Unassembled WGS sequence"/>
</dbReference>
<gene>
    <name evidence="6" type="ORF">NAV_LOCUS7056</name>
</gene>
<keyword evidence="2 3" id="KW-1015">Disulfide bond</keyword>
<dbReference type="SUPFAM" id="SSF57196">
    <property type="entry name" value="EGF/Laminin"/>
    <property type="match status" value="1"/>
</dbReference>
<feature type="transmembrane region" description="Helical" evidence="4">
    <location>
        <begin position="252"/>
        <end position="270"/>
    </location>
</feature>
<keyword evidence="4" id="KW-0812">Transmembrane</keyword>
<name>A0A498SQG2_ACAVI</name>
<dbReference type="InterPro" id="IPR000742">
    <property type="entry name" value="EGF"/>
</dbReference>
<dbReference type="PROSITE" id="PS50026">
    <property type="entry name" value="EGF_3"/>
    <property type="match status" value="1"/>
</dbReference>
<dbReference type="PANTHER" id="PTHR14949:SF54">
    <property type="entry name" value="VWFD DOMAIN-CONTAINING PROTEIN"/>
    <property type="match status" value="1"/>
</dbReference>
<keyword evidence="3" id="KW-0245">EGF-like domain</keyword>
<evidence type="ECO:0000256" key="1">
    <source>
        <dbReference type="ARBA" id="ARBA00022729"/>
    </source>
</evidence>
<evidence type="ECO:0000256" key="3">
    <source>
        <dbReference type="PROSITE-ProRule" id="PRU00076"/>
    </source>
</evidence>
<proteinExistence type="predicted"/>
<evidence type="ECO:0000256" key="2">
    <source>
        <dbReference type="ARBA" id="ARBA00023157"/>
    </source>
</evidence>
<feature type="domain" description="EGF-like" evidence="5">
    <location>
        <begin position="125"/>
        <end position="161"/>
    </location>
</feature>
<evidence type="ECO:0000259" key="5">
    <source>
        <dbReference type="PROSITE" id="PS50026"/>
    </source>
</evidence>
<dbReference type="OrthoDB" id="10266706at2759"/>
<dbReference type="PANTHER" id="PTHR14949">
    <property type="entry name" value="EGF-LIKE-DOMAIN, MULTIPLE 7, 8"/>
    <property type="match status" value="1"/>
</dbReference>
<keyword evidence="1" id="KW-0732">Signal</keyword>
<keyword evidence="4" id="KW-1133">Transmembrane helix</keyword>
<accession>A0A498SQG2</accession>
<dbReference type="GO" id="GO:0009986">
    <property type="term" value="C:cell surface"/>
    <property type="evidence" value="ECO:0007669"/>
    <property type="project" value="TreeGrafter"/>
</dbReference>
<dbReference type="GO" id="GO:0005576">
    <property type="term" value="C:extracellular region"/>
    <property type="evidence" value="ECO:0007669"/>
    <property type="project" value="TreeGrafter"/>
</dbReference>
<dbReference type="EMBL" id="UPTC01001624">
    <property type="protein sequence ID" value="VBB32265.1"/>
    <property type="molecule type" value="Genomic_DNA"/>
</dbReference>
<evidence type="ECO:0000313" key="7">
    <source>
        <dbReference type="Proteomes" id="UP000276991"/>
    </source>
</evidence>
<organism evidence="6 7">
    <name type="scientific">Acanthocheilonema viteae</name>
    <name type="common">Filarial nematode worm</name>
    <name type="synonym">Dipetalonema viteae</name>
    <dbReference type="NCBI Taxonomy" id="6277"/>
    <lineage>
        <taxon>Eukaryota</taxon>
        <taxon>Metazoa</taxon>
        <taxon>Ecdysozoa</taxon>
        <taxon>Nematoda</taxon>
        <taxon>Chromadorea</taxon>
        <taxon>Rhabditida</taxon>
        <taxon>Spirurina</taxon>
        <taxon>Spiruromorpha</taxon>
        <taxon>Filarioidea</taxon>
        <taxon>Onchocercidae</taxon>
        <taxon>Acanthocheilonema</taxon>
    </lineage>
</organism>
<sequence length="450" mass="51505">MNSRHFADNNSTTTKSPKVGYNSLWLPRPFRIICCLSGYPVPENPRIIRNWTHEESDYVTDERYDEHGVNVGSRTTGATKERVTSKCRIYHGSYLLSASTLFTFDDFTGIGVVCKCPEVPANEYLDRNCRRLKPCLNNGHRPLNSNSYCICPEPYFGARCEKYCDHGQRMRGADGRDYCACTPFYQDEECRNIVCLNGGTQMRHQCLCPPNFLGYHCEIDANHTSVMLRFHGYREQNVYEDNNLLTRDVSSTIFSLVMIAVLILSMYLLMKHRMQVQNRFATVRREALARSGIEINSRLGNILVPEDSRILSFRINRSPNEGPPPYIISPYRGRSHQTDILPPLPTYEDATKLPPFIRSQMEEETSIEMEEEVIQNEIALPSELQITEINSNNESSTVHSSFDPSDLPEIVATSVSERSSVHVHIFTTDENMHMYGCSMFSKKFPTRKSI</sequence>
<feature type="disulfide bond" evidence="3">
    <location>
        <begin position="151"/>
        <end position="160"/>
    </location>
</feature>
<evidence type="ECO:0000313" key="6">
    <source>
        <dbReference type="EMBL" id="VBB32265.1"/>
    </source>
</evidence>
<dbReference type="Gene3D" id="2.10.25.10">
    <property type="entry name" value="Laminin"/>
    <property type="match status" value="1"/>
</dbReference>
<evidence type="ECO:0000256" key="4">
    <source>
        <dbReference type="SAM" id="Phobius"/>
    </source>
</evidence>
<reference evidence="6 7" key="1">
    <citation type="submission" date="2018-08" db="EMBL/GenBank/DDBJ databases">
        <authorList>
            <person name="Laetsch R D."/>
            <person name="Stevens L."/>
            <person name="Kumar S."/>
            <person name="Blaxter L. M."/>
        </authorList>
    </citation>
    <scope>NUCLEOTIDE SEQUENCE [LARGE SCALE GENOMIC DNA]</scope>
</reference>
<keyword evidence="4" id="KW-0472">Membrane</keyword>
<dbReference type="InterPro" id="IPR050969">
    <property type="entry name" value="Dev_Signal_Modulators"/>
</dbReference>